<accession>A0ABS6GM25</accession>
<dbReference type="Proteomes" id="UP000812672">
    <property type="component" value="Unassembled WGS sequence"/>
</dbReference>
<protein>
    <submittedName>
        <fullName evidence="2">DUF4365 domain-containing protein</fullName>
    </submittedName>
</protein>
<evidence type="ECO:0000313" key="3">
    <source>
        <dbReference type="Proteomes" id="UP000812672"/>
    </source>
</evidence>
<organism evidence="2 3">
    <name type="scientific">Allobacillus halotolerans</name>
    <dbReference type="NCBI Taxonomy" id="570278"/>
    <lineage>
        <taxon>Bacteria</taxon>
        <taxon>Bacillati</taxon>
        <taxon>Bacillota</taxon>
        <taxon>Bacilli</taxon>
        <taxon>Bacillales</taxon>
        <taxon>Bacillaceae</taxon>
        <taxon>Allobacillus</taxon>
    </lineage>
</organism>
<sequence length="333" mass="38872">MNLPKFDHNKGSKGVNLVEKKVMDELGWIFREQPTQDYGIDGHIEVVDDEYVTGRLIAVQIKAGNSYLNEESNSGYVFRGKIEHYHYWSNHSLPVLLILCDLEKEICYWEKISEDNVQFTSDSNWKVVIPSIQVITRAAVSTLKEIAENTTEYGRRLNQLVLARRWMDELREGNKVIIESDEWINKTSGRGSIFVKIIDSRTEEEKTVLEWPMVSFPFQSYEDVFPNLFPWAHITVDEAFYEEYDEAEFLSENAVWDKEAGDYIVFGEYQEWNSNRPKIRPYTTHSGEVASYRLCLELNQLGNSFLTLDNYLRSGLQNISDDNTKNIDPTRWF</sequence>
<evidence type="ECO:0000259" key="1">
    <source>
        <dbReference type="Pfam" id="PF14280"/>
    </source>
</evidence>
<comment type="caution">
    <text evidence="2">The sequence shown here is derived from an EMBL/GenBank/DDBJ whole genome shotgun (WGS) entry which is preliminary data.</text>
</comment>
<dbReference type="InterPro" id="IPR025375">
    <property type="entry name" value="DUF4365"/>
</dbReference>
<feature type="domain" description="DUF4365" evidence="1">
    <location>
        <begin position="13"/>
        <end position="146"/>
    </location>
</feature>
<name>A0ABS6GM25_9BACI</name>
<evidence type="ECO:0000313" key="2">
    <source>
        <dbReference type="EMBL" id="MBU6080020.1"/>
    </source>
</evidence>
<dbReference type="RefSeq" id="WP_216686781.1">
    <property type="nucleotide sequence ID" value="NZ_CAUPKR010000002.1"/>
</dbReference>
<keyword evidence="3" id="KW-1185">Reference proteome</keyword>
<dbReference type="EMBL" id="JAHLZF010000003">
    <property type="protein sequence ID" value="MBU6080020.1"/>
    <property type="molecule type" value="Genomic_DNA"/>
</dbReference>
<gene>
    <name evidence="2" type="ORF">KQ486_03220</name>
</gene>
<proteinExistence type="predicted"/>
<reference evidence="2 3" key="1">
    <citation type="journal article" date="2011" name="Int. J. Syst. Evol. Microbiol.">
        <title>Allobacillus halotolerans gen. nov., sp. nov. isolated from shrimp paste.</title>
        <authorList>
            <person name="Sheu S.Y."/>
            <person name="Arun A.B."/>
            <person name="Jiang S.R."/>
            <person name="Young C.C."/>
            <person name="Chen W.M."/>
        </authorList>
    </citation>
    <scope>NUCLEOTIDE SEQUENCE [LARGE SCALE GENOMIC DNA]</scope>
    <source>
        <strain evidence="2 3">LMG 24826</strain>
    </source>
</reference>
<dbReference type="Pfam" id="PF14280">
    <property type="entry name" value="DUF4365"/>
    <property type="match status" value="1"/>
</dbReference>